<feature type="region of interest" description="Disordered" evidence="1">
    <location>
        <begin position="34"/>
        <end position="53"/>
    </location>
</feature>
<feature type="compositionally biased region" description="Low complexity" evidence="1">
    <location>
        <begin position="1"/>
        <end position="12"/>
    </location>
</feature>
<dbReference type="AlphaFoldDB" id="A0A0E9XBV8"/>
<feature type="compositionally biased region" description="Polar residues" evidence="1">
    <location>
        <begin position="13"/>
        <end position="23"/>
    </location>
</feature>
<name>A0A0E9XBV8_ANGAN</name>
<evidence type="ECO:0000313" key="2">
    <source>
        <dbReference type="EMBL" id="JAI00140.1"/>
    </source>
</evidence>
<evidence type="ECO:0000256" key="1">
    <source>
        <dbReference type="SAM" id="MobiDB-lite"/>
    </source>
</evidence>
<reference evidence="2" key="2">
    <citation type="journal article" date="2015" name="Fish Shellfish Immunol.">
        <title>Early steps in the European eel (Anguilla anguilla)-Vibrio vulnificus interaction in the gills: Role of the RtxA13 toxin.</title>
        <authorList>
            <person name="Callol A."/>
            <person name="Pajuelo D."/>
            <person name="Ebbesson L."/>
            <person name="Teles M."/>
            <person name="MacKenzie S."/>
            <person name="Amaro C."/>
        </authorList>
    </citation>
    <scope>NUCLEOTIDE SEQUENCE</scope>
</reference>
<proteinExistence type="predicted"/>
<protein>
    <submittedName>
        <fullName evidence="2">Uncharacterized protein</fullName>
    </submittedName>
</protein>
<feature type="region of interest" description="Disordered" evidence="1">
    <location>
        <begin position="1"/>
        <end position="23"/>
    </location>
</feature>
<accession>A0A0E9XBV8</accession>
<reference evidence="2" key="1">
    <citation type="submission" date="2014-11" db="EMBL/GenBank/DDBJ databases">
        <authorList>
            <person name="Amaro Gonzalez C."/>
        </authorList>
    </citation>
    <scope>NUCLEOTIDE SEQUENCE</scope>
</reference>
<dbReference type="EMBL" id="GBXM01008438">
    <property type="protein sequence ID" value="JAI00140.1"/>
    <property type="molecule type" value="Transcribed_RNA"/>
</dbReference>
<sequence>MTFSFSKSLSSSPRNTSKSSVDSWTGLRTLTEHPSSMRSWSEFTARKAPSSNSNTTTAWVLCVTFVSLRE</sequence>
<organism evidence="2">
    <name type="scientific">Anguilla anguilla</name>
    <name type="common">European freshwater eel</name>
    <name type="synonym">Muraena anguilla</name>
    <dbReference type="NCBI Taxonomy" id="7936"/>
    <lineage>
        <taxon>Eukaryota</taxon>
        <taxon>Metazoa</taxon>
        <taxon>Chordata</taxon>
        <taxon>Craniata</taxon>
        <taxon>Vertebrata</taxon>
        <taxon>Euteleostomi</taxon>
        <taxon>Actinopterygii</taxon>
        <taxon>Neopterygii</taxon>
        <taxon>Teleostei</taxon>
        <taxon>Anguilliformes</taxon>
        <taxon>Anguillidae</taxon>
        <taxon>Anguilla</taxon>
    </lineage>
</organism>